<comment type="caution">
    <text evidence="4">The sequence shown here is derived from an EMBL/GenBank/DDBJ whole genome shotgun (WGS) entry which is preliminary data.</text>
</comment>
<dbReference type="PANTHER" id="PTHR45586">
    <property type="entry name" value="TPR REPEAT-CONTAINING PROTEIN PA4667"/>
    <property type="match status" value="1"/>
</dbReference>
<dbReference type="InterPro" id="IPR019734">
    <property type="entry name" value="TPR_rpt"/>
</dbReference>
<accession>A0A5C6CPF2</accession>
<evidence type="ECO:0000256" key="3">
    <source>
        <dbReference type="PROSITE-ProRule" id="PRU00339"/>
    </source>
</evidence>
<keyword evidence="5" id="KW-1185">Reference proteome</keyword>
<dbReference type="InterPro" id="IPR011990">
    <property type="entry name" value="TPR-like_helical_dom_sf"/>
</dbReference>
<evidence type="ECO:0000313" key="4">
    <source>
        <dbReference type="EMBL" id="TWU26342.1"/>
    </source>
</evidence>
<feature type="repeat" description="TPR" evidence="3">
    <location>
        <begin position="55"/>
        <end position="88"/>
    </location>
</feature>
<protein>
    <submittedName>
        <fullName evidence="4">Tetratricopeptide repeat protein</fullName>
    </submittedName>
</protein>
<dbReference type="InterPro" id="IPR051012">
    <property type="entry name" value="CellSynth/LPSAsmb/PSIAsmb"/>
</dbReference>
<dbReference type="AlphaFoldDB" id="A0A5C6CPF2"/>
<evidence type="ECO:0000256" key="2">
    <source>
        <dbReference type="ARBA" id="ARBA00022803"/>
    </source>
</evidence>
<dbReference type="OrthoDB" id="270653at2"/>
<dbReference type="SMART" id="SM00028">
    <property type="entry name" value="TPR"/>
    <property type="match status" value="5"/>
</dbReference>
<name>A0A5C6CPF2_9BACT</name>
<dbReference type="PROSITE" id="PS50005">
    <property type="entry name" value="TPR"/>
    <property type="match status" value="3"/>
</dbReference>
<reference evidence="4 5" key="1">
    <citation type="submission" date="2019-02" db="EMBL/GenBank/DDBJ databases">
        <title>Deep-cultivation of Planctomycetes and their phenomic and genomic characterization uncovers novel biology.</title>
        <authorList>
            <person name="Wiegand S."/>
            <person name="Jogler M."/>
            <person name="Boedeker C."/>
            <person name="Pinto D."/>
            <person name="Vollmers J."/>
            <person name="Rivas-Marin E."/>
            <person name="Kohn T."/>
            <person name="Peeters S.H."/>
            <person name="Heuer A."/>
            <person name="Rast P."/>
            <person name="Oberbeckmann S."/>
            <person name="Bunk B."/>
            <person name="Jeske O."/>
            <person name="Meyerdierks A."/>
            <person name="Storesund J.E."/>
            <person name="Kallscheuer N."/>
            <person name="Luecker S."/>
            <person name="Lage O.M."/>
            <person name="Pohl T."/>
            <person name="Merkel B.J."/>
            <person name="Hornburger P."/>
            <person name="Mueller R.-W."/>
            <person name="Bruemmer F."/>
            <person name="Labrenz M."/>
            <person name="Spormann A.M."/>
            <person name="Op Den Camp H."/>
            <person name="Overmann J."/>
            <person name="Amann R."/>
            <person name="Jetten M.S.M."/>
            <person name="Mascher T."/>
            <person name="Medema M.H."/>
            <person name="Devos D.P."/>
            <person name="Kaster A.-K."/>
            <person name="Ovreas L."/>
            <person name="Rohde M."/>
            <person name="Galperin M.Y."/>
            <person name="Jogler C."/>
        </authorList>
    </citation>
    <scope>NUCLEOTIDE SEQUENCE [LARGE SCALE GENOMIC DNA]</scope>
    <source>
        <strain evidence="4 5">Pla52o</strain>
    </source>
</reference>
<keyword evidence="1" id="KW-0677">Repeat</keyword>
<proteinExistence type="predicted"/>
<feature type="repeat" description="TPR" evidence="3">
    <location>
        <begin position="198"/>
        <end position="231"/>
    </location>
</feature>
<dbReference type="SUPFAM" id="SSF48452">
    <property type="entry name" value="TPR-like"/>
    <property type="match status" value="1"/>
</dbReference>
<dbReference type="Pfam" id="PF13414">
    <property type="entry name" value="TPR_11"/>
    <property type="match status" value="1"/>
</dbReference>
<feature type="repeat" description="TPR" evidence="3">
    <location>
        <begin position="164"/>
        <end position="197"/>
    </location>
</feature>
<dbReference type="EMBL" id="SJPT01000001">
    <property type="protein sequence ID" value="TWU26342.1"/>
    <property type="molecule type" value="Genomic_DNA"/>
</dbReference>
<evidence type="ECO:0000313" key="5">
    <source>
        <dbReference type="Proteomes" id="UP000316304"/>
    </source>
</evidence>
<dbReference type="Proteomes" id="UP000316304">
    <property type="component" value="Unassembled WGS sequence"/>
</dbReference>
<dbReference type="PANTHER" id="PTHR45586:SF1">
    <property type="entry name" value="LIPOPOLYSACCHARIDE ASSEMBLY PROTEIN B"/>
    <property type="match status" value="1"/>
</dbReference>
<evidence type="ECO:0000256" key="1">
    <source>
        <dbReference type="ARBA" id="ARBA00022737"/>
    </source>
</evidence>
<dbReference type="Pfam" id="PF14559">
    <property type="entry name" value="TPR_19"/>
    <property type="match status" value="1"/>
</dbReference>
<dbReference type="Gene3D" id="1.25.40.10">
    <property type="entry name" value="Tetratricopeptide repeat domain"/>
    <property type="match status" value="2"/>
</dbReference>
<keyword evidence="2 3" id="KW-0802">TPR repeat</keyword>
<gene>
    <name evidence="4" type="ORF">Pla52o_01950</name>
</gene>
<organism evidence="4 5">
    <name type="scientific">Novipirellula galeiformis</name>
    <dbReference type="NCBI Taxonomy" id="2528004"/>
    <lineage>
        <taxon>Bacteria</taxon>
        <taxon>Pseudomonadati</taxon>
        <taxon>Planctomycetota</taxon>
        <taxon>Planctomycetia</taxon>
        <taxon>Pirellulales</taxon>
        <taxon>Pirellulaceae</taxon>
        <taxon>Novipirellula</taxon>
    </lineage>
</organism>
<sequence>MPVEHRFATHVRMTYLMTGQTYPVAPPFCFANRRVAFAPLAAIALFCCSGCQWAASGKNAMGARLYEQGQYTAALQQFQQVIETDPQNADGYYNLAATTHRLGNQRGETELIQQAESLYNQCLDYDPNHVDCHRGLGVLLVDTGRADRAFALLKNWAARNPSFAEPRIELARLYEEYGEPQTALKYLEDSVQLDANNARAWLALGRLREQSGDLRQALQNYQRSLALNNTQTAAAERIASLSQHLNAAPAQNLQNGGTQIASPVGYDSGFIRR</sequence>